<dbReference type="PANTHER" id="PTHR30282">
    <property type="entry name" value="P-AMINOBENZOYL GLUTAMATE TRANSPORTER"/>
    <property type="match status" value="1"/>
</dbReference>
<feature type="transmembrane region" description="Helical" evidence="1">
    <location>
        <begin position="446"/>
        <end position="464"/>
    </location>
</feature>
<sequence length="513" mass="56123">MINPKKLKRSSHPVMFFIYMSILVVIISAIASTFNMQATYDRLTTIAGEVETSTVAVNSLLSLDGIKFLITSAYDNLVNFVPFGSLLIAAISFGIALKSGFLKTVCNKITKKIPKFIIVFIFSLICIIASIDNNVGYVLLLPLGAVLFMSMNRNPIGGLALGFASIAAGHGAGLFLTQLDYNLTSYTEASAKLLDTEYTISQSGNLIFIIIASILLAALCTFITEKIVSRKLGKNQIEDEEELVLEEKKEKKGIIGAIIATVILLIPIVLMIIPVKGDSFLGLLLDKSQDTYTQMLFSSDSLLMTNIVGIVSFIFAVQGFVFGVITGTIRKIRDMVNFSTDYLKSIGGIFVLIFFAAQLNALVAETNIGVVITGLLSNVIKASEFSFIPLVLLIFVFAMICNILLPGSVAKWSIIAPNIMPAVIRANISPEFAQLVFRLAEAATNVITPLFTYFVIFIGFIEVFTKNKNDFSIRGCYRVILPYFLSITLLFLLMIICWYVIGLPIGPGIYPTI</sequence>
<reference evidence="2" key="2">
    <citation type="journal article" date="2021" name="PeerJ">
        <title>Extensive microbial diversity within the chicken gut microbiome revealed by metagenomics and culture.</title>
        <authorList>
            <person name="Gilroy R."/>
            <person name="Ravi A."/>
            <person name="Getino M."/>
            <person name="Pursley I."/>
            <person name="Horton D.L."/>
            <person name="Alikhan N.F."/>
            <person name="Baker D."/>
            <person name="Gharbi K."/>
            <person name="Hall N."/>
            <person name="Watson M."/>
            <person name="Adriaenssens E.M."/>
            <person name="Foster-Nyarko E."/>
            <person name="Jarju S."/>
            <person name="Secka A."/>
            <person name="Antonio M."/>
            <person name="Oren A."/>
            <person name="Chaudhuri R.R."/>
            <person name="La Ragione R."/>
            <person name="Hildebrand F."/>
            <person name="Pallen M.J."/>
        </authorList>
    </citation>
    <scope>NUCLEOTIDE SEQUENCE</scope>
    <source>
        <strain evidence="2">CHK193-30670</strain>
    </source>
</reference>
<feature type="transmembrane region" description="Helical" evidence="1">
    <location>
        <begin position="80"/>
        <end position="101"/>
    </location>
</feature>
<accession>A0A9D1LIJ7</accession>
<protein>
    <submittedName>
        <fullName evidence="2">AbgT family transporter</fullName>
    </submittedName>
</protein>
<dbReference type="PANTHER" id="PTHR30282:SF0">
    <property type="entry name" value="P-AMINOBENZOYL-GLUTAMATE TRANSPORT PROTEIN"/>
    <property type="match status" value="1"/>
</dbReference>
<dbReference type="AlphaFoldDB" id="A0A9D1LIJ7"/>
<keyword evidence="1" id="KW-1133">Transmembrane helix</keyword>
<feature type="transmembrane region" description="Helical" evidence="1">
    <location>
        <begin position="159"/>
        <end position="179"/>
    </location>
</feature>
<dbReference type="EMBL" id="DVMT01000015">
    <property type="protein sequence ID" value="HIU39927.1"/>
    <property type="molecule type" value="Genomic_DNA"/>
</dbReference>
<dbReference type="GO" id="GO:1902604">
    <property type="term" value="P:p-aminobenzoyl-glutamate transmembrane transport"/>
    <property type="evidence" value="ECO:0007669"/>
    <property type="project" value="InterPro"/>
</dbReference>
<gene>
    <name evidence="2" type="ORF">IAB68_01315</name>
</gene>
<keyword evidence="1" id="KW-0472">Membrane</keyword>
<dbReference type="Proteomes" id="UP000824074">
    <property type="component" value="Unassembled WGS sequence"/>
</dbReference>
<feature type="transmembrane region" description="Helical" evidence="1">
    <location>
        <begin position="12"/>
        <end position="34"/>
    </location>
</feature>
<evidence type="ECO:0000313" key="3">
    <source>
        <dbReference type="Proteomes" id="UP000824074"/>
    </source>
</evidence>
<comment type="caution">
    <text evidence="2">The sequence shown here is derived from an EMBL/GenBank/DDBJ whole genome shotgun (WGS) entry which is preliminary data.</text>
</comment>
<feature type="transmembrane region" description="Helical" evidence="1">
    <location>
        <begin position="346"/>
        <end position="375"/>
    </location>
</feature>
<keyword evidence="1" id="KW-0812">Transmembrane</keyword>
<evidence type="ECO:0000256" key="1">
    <source>
        <dbReference type="SAM" id="Phobius"/>
    </source>
</evidence>
<proteinExistence type="predicted"/>
<organism evidence="2 3">
    <name type="scientific">Candidatus Aphodocola excrementigallinarum</name>
    <dbReference type="NCBI Taxonomy" id="2840670"/>
    <lineage>
        <taxon>Bacteria</taxon>
        <taxon>Bacillati</taxon>
        <taxon>Bacillota</taxon>
        <taxon>Bacilli</taxon>
        <taxon>Candidatus Aphodocola</taxon>
    </lineage>
</organism>
<feature type="transmembrane region" description="Helical" evidence="1">
    <location>
        <begin position="113"/>
        <end position="131"/>
    </location>
</feature>
<evidence type="ECO:0000313" key="2">
    <source>
        <dbReference type="EMBL" id="HIU39927.1"/>
    </source>
</evidence>
<feature type="transmembrane region" description="Helical" evidence="1">
    <location>
        <begin position="476"/>
        <end position="501"/>
    </location>
</feature>
<reference evidence="2" key="1">
    <citation type="submission" date="2020-10" db="EMBL/GenBank/DDBJ databases">
        <authorList>
            <person name="Gilroy R."/>
        </authorList>
    </citation>
    <scope>NUCLEOTIDE SEQUENCE</scope>
    <source>
        <strain evidence="2">CHK193-30670</strain>
    </source>
</reference>
<name>A0A9D1LIJ7_9FIRM</name>
<dbReference type="GO" id="GO:0015558">
    <property type="term" value="F:secondary active p-aminobenzoyl-glutamate transmembrane transporter activity"/>
    <property type="evidence" value="ECO:0007669"/>
    <property type="project" value="InterPro"/>
</dbReference>
<feature type="transmembrane region" description="Helical" evidence="1">
    <location>
        <begin position="199"/>
        <end position="224"/>
    </location>
</feature>
<feature type="transmembrane region" description="Helical" evidence="1">
    <location>
        <begin position="254"/>
        <end position="275"/>
    </location>
</feature>
<feature type="transmembrane region" description="Helical" evidence="1">
    <location>
        <begin position="387"/>
        <end position="410"/>
    </location>
</feature>
<dbReference type="Pfam" id="PF03806">
    <property type="entry name" value="ABG_transport"/>
    <property type="match status" value="1"/>
</dbReference>
<dbReference type="InterPro" id="IPR004697">
    <property type="entry name" value="AbgT"/>
</dbReference>
<feature type="transmembrane region" description="Helical" evidence="1">
    <location>
        <begin position="302"/>
        <end position="325"/>
    </location>
</feature>